<reference evidence="1" key="1">
    <citation type="journal article" date="2025" name="Int. J. Syst. Evol. Microbiol.">
        <title>Inconstantimicrobium mannanitabidum sp. nov., a novel member of the family Clostridiaceae isolated from anoxic soil under the treatment of reductive soil disinfestation.</title>
        <authorList>
            <person name="Ueki A."/>
            <person name="Tonouchi A."/>
            <person name="Honma S."/>
            <person name="Kaku N."/>
            <person name="Ueki K."/>
        </authorList>
    </citation>
    <scope>NUCLEOTIDE SEQUENCE</scope>
    <source>
        <strain evidence="1">TW13</strain>
    </source>
</reference>
<accession>A0ACB5RFP8</accession>
<proteinExistence type="predicted"/>
<organism evidence="1 2">
    <name type="scientific">Inconstantimicrobium mannanitabidum</name>
    <dbReference type="NCBI Taxonomy" id="1604901"/>
    <lineage>
        <taxon>Bacteria</taxon>
        <taxon>Bacillati</taxon>
        <taxon>Bacillota</taxon>
        <taxon>Clostridia</taxon>
        <taxon>Eubacteriales</taxon>
        <taxon>Clostridiaceae</taxon>
        <taxon>Inconstantimicrobium</taxon>
    </lineage>
</organism>
<dbReference type="Proteomes" id="UP001058074">
    <property type="component" value="Unassembled WGS sequence"/>
</dbReference>
<gene>
    <name evidence="1" type="ORF">rsdtw13_31730</name>
</gene>
<keyword evidence="2" id="KW-1185">Reference proteome</keyword>
<evidence type="ECO:0000313" key="2">
    <source>
        <dbReference type="Proteomes" id="UP001058074"/>
    </source>
</evidence>
<dbReference type="EMBL" id="BROD01000001">
    <property type="protein sequence ID" value="GKX67915.1"/>
    <property type="molecule type" value="Genomic_DNA"/>
</dbReference>
<evidence type="ECO:0000313" key="1">
    <source>
        <dbReference type="EMBL" id="GKX67915.1"/>
    </source>
</evidence>
<protein>
    <submittedName>
        <fullName evidence="1">Exosortase family protein XrtG</fullName>
    </submittedName>
</protein>
<name>A0ACB5RFP8_9CLOT</name>
<sequence>MILHILFFIIWIYILWVTKRAKLDFFKFCIGSVGLFVFMMIWLQPVATLPLTKIVAAGTGILGKITKMYESYYEYGMIFITQNDSSISLYIDYECSGIIEIMAFSSMLWFFPVYNFFEKFIITIGGIVWIFMANVFRIFAICTMIFFFGNNVFYLAHTVFGRIIFYVLSVILYFYVFTKSQVIRQKVGNFNYGDDI</sequence>
<comment type="caution">
    <text evidence="1">The sequence shown here is derived from an EMBL/GenBank/DDBJ whole genome shotgun (WGS) entry which is preliminary data.</text>
</comment>